<evidence type="ECO:0000259" key="3">
    <source>
        <dbReference type="PROSITE" id="PS50157"/>
    </source>
</evidence>
<dbReference type="PROSITE" id="PS00028">
    <property type="entry name" value="ZINC_FINGER_C2H2_1"/>
    <property type="match status" value="1"/>
</dbReference>
<dbReference type="GO" id="GO:0008270">
    <property type="term" value="F:zinc ion binding"/>
    <property type="evidence" value="ECO:0007669"/>
    <property type="project" value="UniProtKB-KW"/>
</dbReference>
<dbReference type="OrthoDB" id="6077919at2759"/>
<dbReference type="EMBL" id="SDEE01000127">
    <property type="protein sequence ID" value="RXW20953.1"/>
    <property type="molecule type" value="Genomic_DNA"/>
</dbReference>
<sequence length="212" mass="22363">MAPSAYAHHLESGVHGISRHQVTAAVQMLGIVPPITISPSIGLETTYLIAGADHDFQAQPGTESHTDLNRGGAAFPSPDAGATEVVPGPPLGHAELESSVVAVTPPSTLNLNLLNARPLAVYLPENFIHLGTPYTCPMCPDTFRTVASLTSHMNSPAHDPKEFLCPKCAKQFVLVSALIQHLESGCCGLASMNEVFEKFGQVTAGVSRFLTV</sequence>
<keyword evidence="1" id="KW-0863">Zinc-finger</keyword>
<protein>
    <recommendedName>
        <fullName evidence="3">C2H2-type domain-containing protein</fullName>
    </recommendedName>
</protein>
<keyword evidence="1" id="KW-0479">Metal-binding</keyword>
<dbReference type="Proteomes" id="UP000290288">
    <property type="component" value="Unassembled WGS sequence"/>
</dbReference>
<accession>A0A4Q2DLT5</accession>
<dbReference type="InterPro" id="IPR013087">
    <property type="entry name" value="Znf_C2H2_type"/>
</dbReference>
<dbReference type="SMART" id="SM00355">
    <property type="entry name" value="ZnF_C2H2"/>
    <property type="match status" value="2"/>
</dbReference>
<dbReference type="Pfam" id="PF00096">
    <property type="entry name" value="zf-C2H2"/>
    <property type="match status" value="1"/>
</dbReference>
<evidence type="ECO:0000256" key="2">
    <source>
        <dbReference type="SAM" id="MobiDB-lite"/>
    </source>
</evidence>
<dbReference type="InterPro" id="IPR036236">
    <property type="entry name" value="Znf_C2H2_sf"/>
</dbReference>
<evidence type="ECO:0000313" key="4">
    <source>
        <dbReference type="EMBL" id="RXW20953.1"/>
    </source>
</evidence>
<reference evidence="4 5" key="1">
    <citation type="submission" date="2019-01" db="EMBL/GenBank/DDBJ databases">
        <title>Draft genome sequence of Psathyrella aberdarensis IHI B618.</title>
        <authorList>
            <person name="Buettner E."/>
            <person name="Kellner H."/>
        </authorList>
    </citation>
    <scope>NUCLEOTIDE SEQUENCE [LARGE SCALE GENOMIC DNA]</scope>
    <source>
        <strain evidence="4 5">IHI B618</strain>
    </source>
</reference>
<dbReference type="SUPFAM" id="SSF57667">
    <property type="entry name" value="beta-beta-alpha zinc fingers"/>
    <property type="match status" value="1"/>
</dbReference>
<gene>
    <name evidence="4" type="ORF">EST38_g4901</name>
</gene>
<proteinExistence type="predicted"/>
<evidence type="ECO:0000313" key="5">
    <source>
        <dbReference type="Proteomes" id="UP000290288"/>
    </source>
</evidence>
<dbReference type="STRING" id="2316362.A0A4Q2DLT5"/>
<name>A0A4Q2DLT5_9AGAR</name>
<comment type="caution">
    <text evidence="4">The sequence shown here is derived from an EMBL/GenBank/DDBJ whole genome shotgun (WGS) entry which is preliminary data.</text>
</comment>
<keyword evidence="5" id="KW-1185">Reference proteome</keyword>
<dbReference type="AlphaFoldDB" id="A0A4Q2DLT5"/>
<keyword evidence="1" id="KW-0862">Zinc</keyword>
<feature type="region of interest" description="Disordered" evidence="2">
    <location>
        <begin position="60"/>
        <end position="82"/>
    </location>
</feature>
<dbReference type="PROSITE" id="PS50157">
    <property type="entry name" value="ZINC_FINGER_C2H2_2"/>
    <property type="match status" value="1"/>
</dbReference>
<dbReference type="Gene3D" id="3.30.160.60">
    <property type="entry name" value="Classic Zinc Finger"/>
    <property type="match status" value="1"/>
</dbReference>
<evidence type="ECO:0000256" key="1">
    <source>
        <dbReference type="PROSITE-ProRule" id="PRU00042"/>
    </source>
</evidence>
<feature type="domain" description="C2H2-type" evidence="3">
    <location>
        <begin position="134"/>
        <end position="163"/>
    </location>
</feature>
<organism evidence="4 5">
    <name type="scientific">Candolleomyces aberdarensis</name>
    <dbReference type="NCBI Taxonomy" id="2316362"/>
    <lineage>
        <taxon>Eukaryota</taxon>
        <taxon>Fungi</taxon>
        <taxon>Dikarya</taxon>
        <taxon>Basidiomycota</taxon>
        <taxon>Agaricomycotina</taxon>
        <taxon>Agaricomycetes</taxon>
        <taxon>Agaricomycetidae</taxon>
        <taxon>Agaricales</taxon>
        <taxon>Agaricineae</taxon>
        <taxon>Psathyrellaceae</taxon>
        <taxon>Candolleomyces</taxon>
    </lineage>
</organism>